<sequence>MKFLTKDLFLGTAPGIGKATAIVLYSQGASLALADLQAETLDAVPEELLKSHPEQQFSCNVVNVSGTEQVNSQIDGIVEKVGKFDGAANIAGVVRNAPLGTEITATTEDGFTFTMQINAYGVYVSIVFHYAHESL</sequence>
<comment type="similarity">
    <text evidence="1">Belongs to the short-chain dehydrogenases/reductases (SDR) family.</text>
</comment>
<dbReference type="Gene3D" id="3.40.50.720">
    <property type="entry name" value="NAD(P)-binding Rossmann-like Domain"/>
    <property type="match status" value="1"/>
</dbReference>
<evidence type="ECO:0000256" key="2">
    <source>
        <dbReference type="ARBA" id="ARBA00023002"/>
    </source>
</evidence>
<keyword evidence="4" id="KW-1185">Reference proteome</keyword>
<accession>A0A9W9KMM9</accession>
<dbReference type="GO" id="GO:0016491">
    <property type="term" value="F:oxidoreductase activity"/>
    <property type="evidence" value="ECO:0007669"/>
    <property type="project" value="UniProtKB-KW"/>
</dbReference>
<name>A0A9W9KMM9_9EURO</name>
<dbReference type="RefSeq" id="XP_056479173.1">
    <property type="nucleotide sequence ID" value="XM_056614132.1"/>
</dbReference>
<dbReference type="SUPFAM" id="SSF51735">
    <property type="entry name" value="NAD(P)-binding Rossmann-fold domains"/>
    <property type="match status" value="1"/>
</dbReference>
<dbReference type="InterPro" id="IPR002347">
    <property type="entry name" value="SDR_fam"/>
</dbReference>
<organism evidence="3 4">
    <name type="scientific">Penicillium argentinense</name>
    <dbReference type="NCBI Taxonomy" id="1131581"/>
    <lineage>
        <taxon>Eukaryota</taxon>
        <taxon>Fungi</taxon>
        <taxon>Dikarya</taxon>
        <taxon>Ascomycota</taxon>
        <taxon>Pezizomycotina</taxon>
        <taxon>Eurotiomycetes</taxon>
        <taxon>Eurotiomycetidae</taxon>
        <taxon>Eurotiales</taxon>
        <taxon>Aspergillaceae</taxon>
        <taxon>Penicillium</taxon>
    </lineage>
</organism>
<dbReference type="OrthoDB" id="1669814at2759"/>
<dbReference type="Pfam" id="PF13561">
    <property type="entry name" value="adh_short_C2"/>
    <property type="match status" value="1"/>
</dbReference>
<evidence type="ECO:0000256" key="1">
    <source>
        <dbReference type="ARBA" id="ARBA00006484"/>
    </source>
</evidence>
<reference evidence="3" key="2">
    <citation type="journal article" date="2023" name="IMA Fungus">
        <title>Comparative genomic study of the Penicillium genus elucidates a diverse pangenome and 15 lateral gene transfer events.</title>
        <authorList>
            <person name="Petersen C."/>
            <person name="Sorensen T."/>
            <person name="Nielsen M.R."/>
            <person name="Sondergaard T.E."/>
            <person name="Sorensen J.L."/>
            <person name="Fitzpatrick D.A."/>
            <person name="Frisvad J.C."/>
            <person name="Nielsen K.L."/>
        </authorList>
    </citation>
    <scope>NUCLEOTIDE SEQUENCE</scope>
    <source>
        <strain evidence="3">IBT 30761</strain>
    </source>
</reference>
<proteinExistence type="inferred from homology"/>
<evidence type="ECO:0000313" key="4">
    <source>
        <dbReference type="Proteomes" id="UP001149074"/>
    </source>
</evidence>
<dbReference type="EMBL" id="JAPQKI010000002">
    <property type="protein sequence ID" value="KAJ5111103.1"/>
    <property type="molecule type" value="Genomic_DNA"/>
</dbReference>
<protein>
    <submittedName>
        <fullName evidence="3">Uncharacterized protein</fullName>
    </submittedName>
</protein>
<evidence type="ECO:0000313" key="3">
    <source>
        <dbReference type="EMBL" id="KAJ5111103.1"/>
    </source>
</evidence>
<dbReference type="AlphaFoldDB" id="A0A9W9KMM9"/>
<dbReference type="Proteomes" id="UP001149074">
    <property type="component" value="Unassembled WGS sequence"/>
</dbReference>
<keyword evidence="2" id="KW-0560">Oxidoreductase</keyword>
<dbReference type="GeneID" id="81353111"/>
<reference evidence="3" key="1">
    <citation type="submission" date="2022-11" db="EMBL/GenBank/DDBJ databases">
        <authorList>
            <person name="Petersen C."/>
        </authorList>
    </citation>
    <scope>NUCLEOTIDE SEQUENCE</scope>
    <source>
        <strain evidence="3">IBT 30761</strain>
    </source>
</reference>
<dbReference type="PANTHER" id="PTHR43180">
    <property type="entry name" value="3-OXOACYL-(ACYL-CARRIER-PROTEIN) REDUCTASE (AFU_ORTHOLOGUE AFUA_6G11210)"/>
    <property type="match status" value="1"/>
</dbReference>
<dbReference type="InterPro" id="IPR036291">
    <property type="entry name" value="NAD(P)-bd_dom_sf"/>
</dbReference>
<comment type="caution">
    <text evidence="3">The sequence shown here is derived from an EMBL/GenBank/DDBJ whole genome shotgun (WGS) entry which is preliminary data.</text>
</comment>
<dbReference type="PANTHER" id="PTHR43180:SF66">
    <property type="entry name" value="SHORT-CHAIN DEHYDROGENASE_REDUCTASE FAMILY PROTEIN"/>
    <property type="match status" value="1"/>
</dbReference>
<gene>
    <name evidence="3" type="ORF">N7532_001638</name>
</gene>